<feature type="domain" description="HTH lysR-type" evidence="5">
    <location>
        <begin position="6"/>
        <end position="63"/>
    </location>
</feature>
<dbReference type="RefSeq" id="WP_162889118.1">
    <property type="nucleotide sequence ID" value="NZ_CP021330.1"/>
</dbReference>
<protein>
    <submittedName>
        <fullName evidence="6">HTH-type transcriptional regulator PgrR</fullName>
    </submittedName>
</protein>
<dbReference type="PANTHER" id="PTHR30537:SF5">
    <property type="entry name" value="HTH-TYPE TRANSCRIPTIONAL ACTIVATOR TTDR-RELATED"/>
    <property type="match status" value="1"/>
</dbReference>
<dbReference type="InterPro" id="IPR005119">
    <property type="entry name" value="LysR_subst-bd"/>
</dbReference>
<reference evidence="6 7" key="1">
    <citation type="submission" date="2017-05" db="EMBL/GenBank/DDBJ databases">
        <title>Genome Analysis of Maritalea myrionectae HL2708#5.</title>
        <authorList>
            <consortium name="Cotde Inc.-PKNU"/>
            <person name="Jang D."/>
            <person name="Oh H.-M."/>
        </authorList>
    </citation>
    <scope>NUCLEOTIDE SEQUENCE [LARGE SCALE GENOMIC DNA]</scope>
    <source>
        <strain evidence="6 7">HL2708#5</strain>
    </source>
</reference>
<dbReference type="InterPro" id="IPR036388">
    <property type="entry name" value="WH-like_DNA-bd_sf"/>
</dbReference>
<dbReference type="InterPro" id="IPR000847">
    <property type="entry name" value="LysR_HTH_N"/>
</dbReference>
<evidence type="ECO:0000256" key="3">
    <source>
        <dbReference type="ARBA" id="ARBA00023125"/>
    </source>
</evidence>
<dbReference type="Pfam" id="PF00126">
    <property type="entry name" value="HTH_1"/>
    <property type="match status" value="1"/>
</dbReference>
<dbReference type="InterPro" id="IPR058163">
    <property type="entry name" value="LysR-type_TF_proteobact-type"/>
</dbReference>
<sequence length="312" mass="35473">MTRRTDQLHQMRVFSAVAQEGNFAKAAIVMNLPASSVSKTIGQLEARLGAVLFRRTTRHMVLTDEGQNYLRMVRRVLQEIDVTEDRLRTGDEVRGTLHVTMPVAFSERFLSAQLPAFCKKYPDLMIDFDTDRRYLDLVSHNIDVAVRTLSPGQDSPFMAQELVPHVNFLVASPDYLAAAGTPRRFEDLARHRLIYFDWPRKLDKWQMMLGNKTVQVESQAVFRTNSYKTLNECALQGVGIANLPADYAITHLRSGALVHILPELKENRGRRVALYHQRRSESAKTDAFLRFLEEATDTHRAAVVAYLNDLGA</sequence>
<accession>A0A2R4MB38</accession>
<dbReference type="CDD" id="cd08422">
    <property type="entry name" value="PBP2_CrgA_like"/>
    <property type="match status" value="1"/>
</dbReference>
<evidence type="ECO:0000259" key="5">
    <source>
        <dbReference type="PROSITE" id="PS50931"/>
    </source>
</evidence>
<dbReference type="GO" id="GO:0003677">
    <property type="term" value="F:DNA binding"/>
    <property type="evidence" value="ECO:0007669"/>
    <property type="project" value="UniProtKB-KW"/>
</dbReference>
<dbReference type="AlphaFoldDB" id="A0A2R4MB38"/>
<evidence type="ECO:0000256" key="4">
    <source>
        <dbReference type="ARBA" id="ARBA00023163"/>
    </source>
</evidence>
<evidence type="ECO:0000256" key="1">
    <source>
        <dbReference type="ARBA" id="ARBA00009437"/>
    </source>
</evidence>
<evidence type="ECO:0000313" key="6">
    <source>
        <dbReference type="EMBL" id="AVX03241.1"/>
    </source>
</evidence>
<keyword evidence="2" id="KW-0805">Transcription regulation</keyword>
<dbReference type="PANTHER" id="PTHR30537">
    <property type="entry name" value="HTH-TYPE TRANSCRIPTIONAL REGULATOR"/>
    <property type="match status" value="1"/>
</dbReference>
<name>A0A2R4MB38_9HYPH</name>
<dbReference type="PROSITE" id="PS50931">
    <property type="entry name" value="HTH_LYSR"/>
    <property type="match status" value="1"/>
</dbReference>
<dbReference type="Pfam" id="PF03466">
    <property type="entry name" value="LysR_substrate"/>
    <property type="match status" value="1"/>
</dbReference>
<dbReference type="GO" id="GO:0003700">
    <property type="term" value="F:DNA-binding transcription factor activity"/>
    <property type="evidence" value="ECO:0007669"/>
    <property type="project" value="InterPro"/>
</dbReference>
<dbReference type="SUPFAM" id="SSF46785">
    <property type="entry name" value="Winged helix' DNA-binding domain"/>
    <property type="match status" value="1"/>
</dbReference>
<organism evidence="6 7">
    <name type="scientific">Maritalea myrionectae</name>
    <dbReference type="NCBI Taxonomy" id="454601"/>
    <lineage>
        <taxon>Bacteria</taxon>
        <taxon>Pseudomonadati</taxon>
        <taxon>Pseudomonadota</taxon>
        <taxon>Alphaproteobacteria</taxon>
        <taxon>Hyphomicrobiales</taxon>
        <taxon>Devosiaceae</taxon>
        <taxon>Maritalea</taxon>
    </lineage>
</organism>
<proteinExistence type="inferred from homology"/>
<gene>
    <name evidence="6" type="ORF">MXMO3_00708</name>
</gene>
<dbReference type="Gene3D" id="1.10.10.10">
    <property type="entry name" value="Winged helix-like DNA-binding domain superfamily/Winged helix DNA-binding domain"/>
    <property type="match status" value="1"/>
</dbReference>
<dbReference type="FunFam" id="1.10.10.10:FF:000001">
    <property type="entry name" value="LysR family transcriptional regulator"/>
    <property type="match status" value="1"/>
</dbReference>
<dbReference type="STRING" id="1122213.GCA_000423365_02090"/>
<dbReference type="Gene3D" id="3.40.190.290">
    <property type="match status" value="1"/>
</dbReference>
<evidence type="ECO:0000256" key="2">
    <source>
        <dbReference type="ARBA" id="ARBA00023015"/>
    </source>
</evidence>
<dbReference type="Proteomes" id="UP000258927">
    <property type="component" value="Chromosome"/>
</dbReference>
<keyword evidence="3" id="KW-0238">DNA-binding</keyword>
<keyword evidence="7" id="KW-1185">Reference proteome</keyword>
<evidence type="ECO:0000313" key="7">
    <source>
        <dbReference type="Proteomes" id="UP000258927"/>
    </source>
</evidence>
<dbReference type="EMBL" id="CP021330">
    <property type="protein sequence ID" value="AVX03241.1"/>
    <property type="molecule type" value="Genomic_DNA"/>
</dbReference>
<keyword evidence="4" id="KW-0804">Transcription</keyword>
<dbReference type="KEGG" id="mmyr:MXMO3_00708"/>
<dbReference type="InterPro" id="IPR036390">
    <property type="entry name" value="WH_DNA-bd_sf"/>
</dbReference>
<comment type="similarity">
    <text evidence="1">Belongs to the LysR transcriptional regulatory family.</text>
</comment>
<dbReference type="SUPFAM" id="SSF53850">
    <property type="entry name" value="Periplasmic binding protein-like II"/>
    <property type="match status" value="1"/>
</dbReference>